<name>A0A8H3F0I1_9LECA</name>
<protein>
    <recommendedName>
        <fullName evidence="1">SRR1-like domain-containing protein</fullName>
    </recommendedName>
</protein>
<proteinExistence type="predicted"/>
<dbReference type="AlphaFoldDB" id="A0A8H3F0I1"/>
<accession>A0A8H3F0I1</accession>
<gene>
    <name evidence="2" type="ORF">HETSPECPRED_002742</name>
</gene>
<dbReference type="OrthoDB" id="5318346at2759"/>
<keyword evidence="3" id="KW-1185">Reference proteome</keyword>
<sequence length="328" mass="36373">MEHEKDPVPRKEWKPPSLMSIAEDLSGSRSWQTPIADEPTLEPAGARGLLLFSTAEGASLGSPIVGGISLASLSAGEPFLGPPVAEGVCLDSLIAKHQKYTDAWRTSSAYSACRELLINTVLMRKNIRITQCMCLCLGSLSTQQTVGRGKKKYSHSMSQLVAFEGWVESLKTKHDITKIFFQDPAFNALDKELLSSRGYTVLDTPQSDDYMSETTFLFTHKGDWNMHMLLPPGARHGNDLVRHALPAAAPDERDFLRRYLSQRVTSYLPGSGLADWLDELPLGHPPTMLYAPDHKEGIPPVEFACGDEELFTYEQAKVEWKKRGLDIP</sequence>
<feature type="domain" description="SRR1-like" evidence="1">
    <location>
        <begin position="125"/>
        <end position="219"/>
    </location>
</feature>
<reference evidence="2" key="1">
    <citation type="submission" date="2021-03" db="EMBL/GenBank/DDBJ databases">
        <authorList>
            <person name="Tagirdzhanova G."/>
        </authorList>
    </citation>
    <scope>NUCLEOTIDE SEQUENCE</scope>
</reference>
<dbReference type="PANTHER" id="PTHR42080:SF1">
    <property type="entry name" value="SRR1-LIKE DOMAIN-CONTAINING PROTEIN"/>
    <property type="match status" value="1"/>
</dbReference>
<evidence type="ECO:0000313" key="2">
    <source>
        <dbReference type="EMBL" id="CAF9916062.1"/>
    </source>
</evidence>
<organism evidence="2 3">
    <name type="scientific">Heterodermia speciosa</name>
    <dbReference type="NCBI Taxonomy" id="116794"/>
    <lineage>
        <taxon>Eukaryota</taxon>
        <taxon>Fungi</taxon>
        <taxon>Dikarya</taxon>
        <taxon>Ascomycota</taxon>
        <taxon>Pezizomycotina</taxon>
        <taxon>Lecanoromycetes</taxon>
        <taxon>OSLEUM clade</taxon>
        <taxon>Lecanoromycetidae</taxon>
        <taxon>Caliciales</taxon>
        <taxon>Physciaceae</taxon>
        <taxon>Heterodermia</taxon>
    </lineage>
</organism>
<evidence type="ECO:0000259" key="1">
    <source>
        <dbReference type="Pfam" id="PF07985"/>
    </source>
</evidence>
<dbReference type="Proteomes" id="UP000664521">
    <property type="component" value="Unassembled WGS sequence"/>
</dbReference>
<comment type="caution">
    <text evidence="2">The sequence shown here is derived from an EMBL/GenBank/DDBJ whole genome shotgun (WGS) entry which is preliminary data.</text>
</comment>
<dbReference type="Pfam" id="PF07985">
    <property type="entry name" value="SRR1"/>
    <property type="match status" value="1"/>
</dbReference>
<evidence type="ECO:0000313" key="3">
    <source>
        <dbReference type="Proteomes" id="UP000664521"/>
    </source>
</evidence>
<dbReference type="PANTHER" id="PTHR42080">
    <property type="entry name" value="SRR1 DOMAIN-CONTAINING PROTEIN"/>
    <property type="match status" value="1"/>
</dbReference>
<dbReference type="EMBL" id="CAJPDS010000017">
    <property type="protein sequence ID" value="CAF9916062.1"/>
    <property type="molecule type" value="Genomic_DNA"/>
</dbReference>
<dbReference type="InterPro" id="IPR012942">
    <property type="entry name" value="SRR1-like"/>
</dbReference>